<name>V5BJM1_9GAMM</name>
<comment type="caution">
    <text evidence="1">The sequence shown here is derived from an EMBL/GenBank/DDBJ whole genome shotgun (WGS) entry which is preliminary data.</text>
</comment>
<dbReference type="RefSeq" id="WP_023493519.1">
    <property type="nucleotide sequence ID" value="NZ_AYLO01000018.1"/>
</dbReference>
<evidence type="ECO:0000313" key="1">
    <source>
        <dbReference type="EMBL" id="ESS73505.1"/>
    </source>
</evidence>
<accession>V5BJM1</accession>
<dbReference type="EMBL" id="AYLO01000018">
    <property type="protein sequence ID" value="ESS73505.1"/>
    <property type="molecule type" value="Genomic_DNA"/>
</dbReference>
<dbReference type="STRING" id="1116472.MGMO_18c00130"/>
<dbReference type="AlphaFoldDB" id="V5BJM1"/>
<keyword evidence="2" id="KW-1185">Reference proteome</keyword>
<proteinExistence type="predicted"/>
<evidence type="ECO:0000313" key="2">
    <source>
        <dbReference type="Proteomes" id="UP000017842"/>
    </source>
</evidence>
<reference evidence="1 2" key="1">
    <citation type="journal article" date="2013" name="Genome Announc.">
        <title>Draft Genome Sequence of the Methanotrophic Gammaproteobacterium Methyloglobulus morosus DSM 22980 Strain KoM1.</title>
        <authorList>
            <person name="Poehlein A."/>
            <person name="Deutzmann J.S."/>
            <person name="Daniel R."/>
            <person name="Simeonova D.D."/>
        </authorList>
    </citation>
    <scope>NUCLEOTIDE SEQUENCE [LARGE SCALE GENOMIC DNA]</scope>
    <source>
        <strain evidence="1 2">KoM1</strain>
    </source>
</reference>
<dbReference type="eggNOG" id="ENOG50330S6">
    <property type="taxonomic scope" value="Bacteria"/>
</dbReference>
<dbReference type="OrthoDB" id="7960540at2"/>
<sequence>MAINPETVEQIQAMLTASATTSERIATLRKSIPGLSITRCDASDMDAEQAWFESPDLNVYLIDTSDHCVRITNAPLKATGLIIAVK</sequence>
<protein>
    <submittedName>
        <fullName evidence="1">Uncharacterized protein</fullName>
    </submittedName>
</protein>
<dbReference type="Proteomes" id="UP000017842">
    <property type="component" value="Unassembled WGS sequence"/>
</dbReference>
<gene>
    <name evidence="1" type="ORF">MGMO_18c00130</name>
</gene>
<organism evidence="1 2">
    <name type="scientific">Methyloglobulus morosus KoM1</name>
    <dbReference type="NCBI Taxonomy" id="1116472"/>
    <lineage>
        <taxon>Bacteria</taxon>
        <taxon>Pseudomonadati</taxon>
        <taxon>Pseudomonadota</taxon>
        <taxon>Gammaproteobacteria</taxon>
        <taxon>Methylococcales</taxon>
        <taxon>Methylococcaceae</taxon>
        <taxon>Methyloglobulus</taxon>
    </lineage>
</organism>